<evidence type="ECO:0000256" key="4">
    <source>
        <dbReference type="ARBA" id="ARBA00012744"/>
    </source>
</evidence>
<dbReference type="GO" id="GO:0005576">
    <property type="term" value="C:extracellular region"/>
    <property type="evidence" value="ECO:0007669"/>
    <property type="project" value="UniProtKB-SubCell"/>
</dbReference>
<protein>
    <recommendedName>
        <fullName evidence="4">beta-glucosidase</fullName>
        <ecNumber evidence="4">3.2.1.21</ecNumber>
    </recommendedName>
</protein>
<dbReference type="SUPFAM" id="SSF52279">
    <property type="entry name" value="Beta-D-glucan exohydrolase, C-terminal domain"/>
    <property type="match status" value="1"/>
</dbReference>
<dbReference type="Proteomes" id="UP000799118">
    <property type="component" value="Unassembled WGS sequence"/>
</dbReference>
<comment type="subcellular location">
    <subcellularLocation>
        <location evidence="2">Secreted</location>
    </subcellularLocation>
</comment>
<dbReference type="InterPro" id="IPR050288">
    <property type="entry name" value="Cellulose_deg_GH3"/>
</dbReference>
<dbReference type="EMBL" id="ML769983">
    <property type="protein sequence ID" value="KAE9385463.1"/>
    <property type="molecule type" value="Genomic_DNA"/>
</dbReference>
<evidence type="ECO:0000256" key="3">
    <source>
        <dbReference type="ARBA" id="ARBA00005336"/>
    </source>
</evidence>
<evidence type="ECO:0000256" key="7">
    <source>
        <dbReference type="ARBA" id="ARBA00022801"/>
    </source>
</evidence>
<dbReference type="GO" id="GO:0009251">
    <property type="term" value="P:glucan catabolic process"/>
    <property type="evidence" value="ECO:0007669"/>
    <property type="project" value="TreeGrafter"/>
</dbReference>
<comment type="function">
    <text evidence="9">Beta-glucosidases are one of a number of cellulolytic enzymes involved in the degradation of cellulosic biomass. Catalyzes the last step releasing glucose from the inhibitory cellobiose.</text>
</comment>
<evidence type="ECO:0000256" key="5">
    <source>
        <dbReference type="ARBA" id="ARBA00022525"/>
    </source>
</evidence>
<comment type="similarity">
    <text evidence="3">Belongs to the glycosyl hydrolase 3 family.</text>
</comment>
<proteinExistence type="inferred from homology"/>
<dbReference type="OrthoDB" id="3035344at2759"/>
<keyword evidence="5" id="KW-0964">Secreted</keyword>
<evidence type="ECO:0000256" key="9">
    <source>
        <dbReference type="ARBA" id="ARBA00024983"/>
    </source>
</evidence>
<evidence type="ECO:0000256" key="8">
    <source>
        <dbReference type="ARBA" id="ARBA00023295"/>
    </source>
</evidence>
<dbReference type="Gene3D" id="3.40.50.1700">
    <property type="entry name" value="Glycoside hydrolase family 3 C-terminal domain"/>
    <property type="match status" value="1"/>
</dbReference>
<dbReference type="GO" id="GO:0008422">
    <property type="term" value="F:beta-glucosidase activity"/>
    <property type="evidence" value="ECO:0007669"/>
    <property type="project" value="UniProtKB-EC"/>
</dbReference>
<evidence type="ECO:0000256" key="6">
    <source>
        <dbReference type="ARBA" id="ARBA00022729"/>
    </source>
</evidence>
<reference evidence="10" key="1">
    <citation type="journal article" date="2019" name="Environ. Microbiol.">
        <title>Fungal ecological strategies reflected in gene transcription - a case study of two litter decomposers.</title>
        <authorList>
            <person name="Barbi F."/>
            <person name="Kohler A."/>
            <person name="Barry K."/>
            <person name="Baskaran P."/>
            <person name="Daum C."/>
            <person name="Fauchery L."/>
            <person name="Ihrmark K."/>
            <person name="Kuo A."/>
            <person name="LaButti K."/>
            <person name="Lipzen A."/>
            <person name="Morin E."/>
            <person name="Grigoriev I.V."/>
            <person name="Henrissat B."/>
            <person name="Lindahl B."/>
            <person name="Martin F."/>
        </authorList>
    </citation>
    <scope>NUCLEOTIDE SEQUENCE</scope>
    <source>
        <strain evidence="10">JB14</strain>
    </source>
</reference>
<sequence>MRIHLSTEGVFIEYRWFDMMNITPLYEEFGFGLSYTTFNYYDLSVDNTPSKDTSSIMETAEPFAGSDDTKSLYAILFTASAIITNSGNAVGRSIIRISDDITL</sequence>
<comment type="catalytic activity">
    <reaction evidence="1">
        <text>Hydrolysis of terminal, non-reducing beta-D-glucosyl residues with release of beta-D-glucose.</text>
        <dbReference type="EC" id="3.2.1.21"/>
    </reaction>
</comment>
<dbReference type="InterPro" id="IPR036881">
    <property type="entry name" value="Glyco_hydro_3_C_sf"/>
</dbReference>
<dbReference type="EC" id="3.2.1.21" evidence="4"/>
<keyword evidence="11" id="KW-1185">Reference proteome</keyword>
<dbReference type="PANTHER" id="PTHR42715:SF12">
    <property type="entry name" value="BETA-GLUCOSIDASE G-RELATED"/>
    <property type="match status" value="1"/>
</dbReference>
<keyword evidence="7" id="KW-0378">Hydrolase</keyword>
<name>A0A6A4GJG3_9AGAR</name>
<accession>A0A6A4GJG3</accession>
<evidence type="ECO:0000313" key="10">
    <source>
        <dbReference type="EMBL" id="KAE9385463.1"/>
    </source>
</evidence>
<dbReference type="AlphaFoldDB" id="A0A6A4GJG3"/>
<keyword evidence="8" id="KW-0326">Glycosidase</keyword>
<organism evidence="10 11">
    <name type="scientific">Gymnopus androsaceus JB14</name>
    <dbReference type="NCBI Taxonomy" id="1447944"/>
    <lineage>
        <taxon>Eukaryota</taxon>
        <taxon>Fungi</taxon>
        <taxon>Dikarya</taxon>
        <taxon>Basidiomycota</taxon>
        <taxon>Agaricomycotina</taxon>
        <taxon>Agaricomycetes</taxon>
        <taxon>Agaricomycetidae</taxon>
        <taxon>Agaricales</taxon>
        <taxon>Marasmiineae</taxon>
        <taxon>Omphalotaceae</taxon>
        <taxon>Gymnopus</taxon>
    </lineage>
</organism>
<evidence type="ECO:0000313" key="11">
    <source>
        <dbReference type="Proteomes" id="UP000799118"/>
    </source>
</evidence>
<evidence type="ECO:0000256" key="2">
    <source>
        <dbReference type="ARBA" id="ARBA00004613"/>
    </source>
</evidence>
<gene>
    <name evidence="10" type="ORF">BT96DRAFT_840671</name>
</gene>
<dbReference type="PANTHER" id="PTHR42715">
    <property type="entry name" value="BETA-GLUCOSIDASE"/>
    <property type="match status" value="1"/>
</dbReference>
<keyword evidence="6" id="KW-0732">Signal</keyword>
<evidence type="ECO:0000256" key="1">
    <source>
        <dbReference type="ARBA" id="ARBA00000448"/>
    </source>
</evidence>